<dbReference type="Proteomes" id="UP000019678">
    <property type="component" value="Unassembled WGS sequence"/>
</dbReference>
<dbReference type="STRING" id="1192034.CAP_9019"/>
<evidence type="ECO:0000256" key="1">
    <source>
        <dbReference type="SAM" id="MobiDB-lite"/>
    </source>
</evidence>
<protein>
    <submittedName>
        <fullName evidence="2">Uncharacterized protein</fullName>
    </submittedName>
</protein>
<feature type="compositionally biased region" description="Basic and acidic residues" evidence="1">
    <location>
        <begin position="96"/>
        <end position="105"/>
    </location>
</feature>
<name>A0A017SW09_9BACT</name>
<dbReference type="EMBL" id="ASRX01000098">
    <property type="protein sequence ID" value="EYF00800.1"/>
    <property type="molecule type" value="Genomic_DNA"/>
</dbReference>
<sequence length="105" mass="10796">MTPSGLQVLREEEGMAEPRNENDVSRKQGGQTVDEVPGVRGPLGPAGAEKDTSGRAGTGPSPDAEPPNWGGEGGAGAHRGGPILSDTEDDAEDEVDAHRRDAGVR</sequence>
<keyword evidence="3" id="KW-1185">Reference proteome</keyword>
<feature type="compositionally biased region" description="Acidic residues" evidence="1">
    <location>
        <begin position="86"/>
        <end position="95"/>
    </location>
</feature>
<gene>
    <name evidence="2" type="ORF">CAP_9019</name>
</gene>
<feature type="compositionally biased region" description="Gly residues" evidence="1">
    <location>
        <begin position="70"/>
        <end position="79"/>
    </location>
</feature>
<dbReference type="AlphaFoldDB" id="A0A017SW09"/>
<reference evidence="2 3" key="1">
    <citation type="submission" date="2013-05" db="EMBL/GenBank/DDBJ databases">
        <title>Genome assembly of Chondromyces apiculatus DSM 436.</title>
        <authorList>
            <person name="Sharma G."/>
            <person name="Khatri I."/>
            <person name="Kaur C."/>
            <person name="Mayilraj S."/>
            <person name="Subramanian S."/>
        </authorList>
    </citation>
    <scope>NUCLEOTIDE SEQUENCE [LARGE SCALE GENOMIC DNA]</scope>
    <source>
        <strain evidence="2 3">DSM 436</strain>
    </source>
</reference>
<feature type="compositionally biased region" description="Basic and acidic residues" evidence="1">
    <location>
        <begin position="9"/>
        <end position="26"/>
    </location>
</feature>
<evidence type="ECO:0000313" key="2">
    <source>
        <dbReference type="EMBL" id="EYF00800.1"/>
    </source>
</evidence>
<comment type="caution">
    <text evidence="2">The sequence shown here is derived from an EMBL/GenBank/DDBJ whole genome shotgun (WGS) entry which is preliminary data.</text>
</comment>
<evidence type="ECO:0000313" key="3">
    <source>
        <dbReference type="Proteomes" id="UP000019678"/>
    </source>
</evidence>
<organism evidence="2 3">
    <name type="scientific">Chondromyces apiculatus DSM 436</name>
    <dbReference type="NCBI Taxonomy" id="1192034"/>
    <lineage>
        <taxon>Bacteria</taxon>
        <taxon>Pseudomonadati</taxon>
        <taxon>Myxococcota</taxon>
        <taxon>Polyangia</taxon>
        <taxon>Polyangiales</taxon>
        <taxon>Polyangiaceae</taxon>
        <taxon>Chondromyces</taxon>
    </lineage>
</organism>
<feature type="region of interest" description="Disordered" evidence="1">
    <location>
        <begin position="1"/>
        <end position="105"/>
    </location>
</feature>
<accession>A0A017SW09</accession>
<proteinExistence type="predicted"/>